<dbReference type="InterPro" id="IPR035986">
    <property type="entry name" value="PKD_dom_sf"/>
</dbReference>
<dbReference type="Proteomes" id="UP000002698">
    <property type="component" value="Chromosome"/>
</dbReference>
<dbReference type="Pfam" id="PF22352">
    <property type="entry name" value="K319L-like_PKD"/>
    <property type="match status" value="1"/>
</dbReference>
<dbReference type="STRING" id="348780.NP_2816A"/>
<protein>
    <submittedName>
        <fullName evidence="3">Probable secreted glycoprotein</fullName>
    </submittedName>
</protein>
<dbReference type="EnsemblBacteria" id="CAI49499">
    <property type="protein sequence ID" value="CAI49499"/>
    <property type="gene ID" value="NP_2816A"/>
</dbReference>
<evidence type="ECO:0000313" key="4">
    <source>
        <dbReference type="Proteomes" id="UP000002698"/>
    </source>
</evidence>
<sequence>MHWRITIAVGIVAVAALSGVAAADEPMADAGLDQEVSVNTTVQLDGTGSTHPDGEIQTYQWDVTHDGGTTVYTSCMTCSRTEFTPSAPGTYEVTLSVTDGASQRATDTLYVTVTDAGPSVELDGPLTVDTDDPATFEAAAESPDAELETVSWAVEDDIVTERPLDGGVDTDAFQFAFGDPDTYRLQVVVRDVNGRTTYEELFVQAEAPPEPSGGSSGGSSGGTETPTPEETPEETPRIGDPNNEESVIYEADGYYQNRNAGADVADSAYIGTEVTEYSFDDGENAPWGQPIMEQAGGSAWEGIQSQVYGEERQEHSCTITGDSIDMCSQVAHQIESHGETSHVYSPDKSGTYHEYGLRDVERTEGPNPLENRDEVDKIHVTIITQPEEDGLVDQASDIADGVVDGVDSAFGYVRSGGESA</sequence>
<evidence type="ECO:0000313" key="3">
    <source>
        <dbReference type="EMBL" id="CAI49499.1"/>
    </source>
</evidence>
<accession>A0A1U7EWM0</accession>
<dbReference type="EMBL" id="CR936257">
    <property type="protein sequence ID" value="CAI49499.1"/>
    <property type="molecule type" value="Genomic_DNA"/>
</dbReference>
<dbReference type="HOGENOM" id="CLU_653181_0_0_2"/>
<dbReference type="SMART" id="SM00089">
    <property type="entry name" value="PKD"/>
    <property type="match status" value="1"/>
</dbReference>
<dbReference type="InterPro" id="IPR000601">
    <property type="entry name" value="PKD_dom"/>
</dbReference>
<dbReference type="AlphaFoldDB" id="A0A1U7EWM0"/>
<proteinExistence type="predicted"/>
<feature type="region of interest" description="Disordered" evidence="1">
    <location>
        <begin position="203"/>
        <end position="244"/>
    </location>
</feature>
<dbReference type="PROSITE" id="PS50093">
    <property type="entry name" value="PKD"/>
    <property type="match status" value="1"/>
</dbReference>
<keyword evidence="4" id="KW-1185">Reference proteome</keyword>
<organism evidence="3 4">
    <name type="scientific">Natronomonas pharaonis (strain ATCC 35678 / DSM 2160 / CIP 103997 / JCM 8858 / NBRC 14720 / NCIMB 2260 / Gabara)</name>
    <name type="common">Halobacterium pharaonis</name>
    <dbReference type="NCBI Taxonomy" id="348780"/>
    <lineage>
        <taxon>Archaea</taxon>
        <taxon>Methanobacteriati</taxon>
        <taxon>Methanobacteriota</taxon>
        <taxon>Stenosarchaea group</taxon>
        <taxon>Halobacteria</taxon>
        <taxon>Halobacteriales</taxon>
        <taxon>Natronomonadaceae</taxon>
        <taxon>Natronomonas</taxon>
    </lineage>
</organism>
<dbReference type="GeneID" id="3701568"/>
<gene>
    <name evidence="3" type="ordered locus">NP_2816A</name>
</gene>
<dbReference type="CDD" id="cd00146">
    <property type="entry name" value="PKD"/>
    <property type="match status" value="1"/>
</dbReference>
<dbReference type="eggNOG" id="arCOG07781">
    <property type="taxonomic scope" value="Archaea"/>
</dbReference>
<dbReference type="RefSeq" id="WP_011323124.1">
    <property type="nucleotide sequence ID" value="NC_007426.1"/>
</dbReference>
<dbReference type="Gene3D" id="2.60.40.10">
    <property type="entry name" value="Immunoglobulins"/>
    <property type="match status" value="1"/>
</dbReference>
<dbReference type="InterPro" id="IPR022409">
    <property type="entry name" value="PKD/Chitinase_dom"/>
</dbReference>
<dbReference type="OrthoDB" id="248699at2157"/>
<reference evidence="3 4" key="1">
    <citation type="journal article" date="2005" name="Genome Res.">
        <title>Living with two extremes: conclusions from the genome sequence of Natronomonas pharaonis.</title>
        <authorList>
            <person name="Falb M."/>
            <person name="Pfeiffer F."/>
            <person name="Palm P."/>
            <person name="Rodewald K."/>
            <person name="Hickmann V."/>
            <person name="Tittor J."/>
            <person name="Oesterhelt D."/>
        </authorList>
    </citation>
    <scope>NUCLEOTIDE SEQUENCE [LARGE SCALE GENOMIC DNA]</scope>
    <source>
        <strain evidence="4">ATCC 35678 / DSM 2160 / CIP 103997 / JCM 8858 / NBRC 14720 / NCIMB 2260 / Gabara</strain>
    </source>
</reference>
<dbReference type="SUPFAM" id="SSF49299">
    <property type="entry name" value="PKD domain"/>
    <property type="match status" value="1"/>
</dbReference>
<dbReference type="KEGG" id="nph:NP_2816A"/>
<feature type="domain" description="PKD" evidence="2">
    <location>
        <begin position="25"/>
        <end position="114"/>
    </location>
</feature>
<evidence type="ECO:0000256" key="1">
    <source>
        <dbReference type="SAM" id="MobiDB-lite"/>
    </source>
</evidence>
<name>A0A1U7EWM0_NATPD</name>
<dbReference type="InterPro" id="IPR013783">
    <property type="entry name" value="Ig-like_fold"/>
</dbReference>
<evidence type="ECO:0000259" key="2">
    <source>
        <dbReference type="PROSITE" id="PS50093"/>
    </source>
</evidence>